<dbReference type="RefSeq" id="WP_132247179.1">
    <property type="nucleotide sequence ID" value="NZ_SLWV01000027.1"/>
</dbReference>
<dbReference type="OrthoDB" id="1954502at2"/>
<evidence type="ECO:0000313" key="1">
    <source>
        <dbReference type="EMBL" id="TCO70195.1"/>
    </source>
</evidence>
<gene>
    <name evidence="1" type="ORF">EV214_12732</name>
</gene>
<accession>A0A4R2KU07</accession>
<dbReference type="EMBL" id="SLWV01000027">
    <property type="protein sequence ID" value="TCO70195.1"/>
    <property type="molecule type" value="Genomic_DNA"/>
</dbReference>
<sequence length="99" mass="11442">MDNLNQFVKYVKLDDEKRILIALQNQFESYLQDLKIRSMLKDAASSLLKDDFIEVEIGKNICRITVAEGSEEKNLNLVKTELVKGLEMAMAFFSQMNHQ</sequence>
<dbReference type="AlphaFoldDB" id="A0A4R2KU07"/>
<comment type="caution">
    <text evidence="1">The sequence shown here is derived from an EMBL/GenBank/DDBJ whole genome shotgun (WGS) entry which is preliminary data.</text>
</comment>
<dbReference type="Proteomes" id="UP000294919">
    <property type="component" value="Unassembled WGS sequence"/>
</dbReference>
<proteinExistence type="predicted"/>
<protein>
    <submittedName>
        <fullName evidence="1">Uncharacterized protein</fullName>
    </submittedName>
</protein>
<name>A0A4R2KU07_9FIRM</name>
<evidence type="ECO:0000313" key="2">
    <source>
        <dbReference type="Proteomes" id="UP000294919"/>
    </source>
</evidence>
<keyword evidence="2" id="KW-1185">Reference proteome</keyword>
<reference evidence="1 2" key="1">
    <citation type="submission" date="2019-03" db="EMBL/GenBank/DDBJ databases">
        <title>Genomic Encyclopedia of Type Strains, Phase IV (KMG-IV): sequencing the most valuable type-strain genomes for metagenomic binning, comparative biology and taxonomic classification.</title>
        <authorList>
            <person name="Goeker M."/>
        </authorList>
    </citation>
    <scope>NUCLEOTIDE SEQUENCE [LARGE SCALE GENOMIC DNA]</scope>
    <source>
        <strain evidence="1 2">DSM 102940</strain>
    </source>
</reference>
<organism evidence="1 2">
    <name type="scientific">Marinisporobacter balticus</name>
    <dbReference type="NCBI Taxonomy" id="2018667"/>
    <lineage>
        <taxon>Bacteria</taxon>
        <taxon>Bacillati</taxon>
        <taxon>Bacillota</taxon>
        <taxon>Clostridia</taxon>
        <taxon>Peptostreptococcales</taxon>
        <taxon>Thermotaleaceae</taxon>
        <taxon>Marinisporobacter</taxon>
    </lineage>
</organism>